<dbReference type="InterPro" id="IPR026131">
    <property type="entry name" value="MAMLD1"/>
</dbReference>
<feature type="compositionally biased region" description="Gly residues" evidence="1">
    <location>
        <begin position="1073"/>
        <end position="1086"/>
    </location>
</feature>
<comment type="caution">
    <text evidence="2">The sequence shown here is derived from an EMBL/GenBank/DDBJ whole genome shotgun (WGS) entry which is preliminary data.</text>
</comment>
<protein>
    <recommendedName>
        <fullName evidence="4">Trithorax group protein osa-like</fullName>
    </recommendedName>
</protein>
<evidence type="ECO:0008006" key="4">
    <source>
        <dbReference type="Google" id="ProtNLM"/>
    </source>
</evidence>
<feature type="region of interest" description="Disordered" evidence="1">
    <location>
        <begin position="626"/>
        <end position="652"/>
    </location>
</feature>
<feature type="region of interest" description="Disordered" evidence="1">
    <location>
        <begin position="672"/>
        <end position="759"/>
    </location>
</feature>
<dbReference type="AlphaFoldDB" id="A0ABD0WWI6"/>
<feature type="region of interest" description="Disordered" evidence="1">
    <location>
        <begin position="87"/>
        <end position="482"/>
    </location>
</feature>
<feature type="compositionally biased region" description="Gly residues" evidence="1">
    <location>
        <begin position="97"/>
        <end position="107"/>
    </location>
</feature>
<feature type="compositionally biased region" description="Polar residues" evidence="1">
    <location>
        <begin position="914"/>
        <end position="932"/>
    </location>
</feature>
<feature type="compositionally biased region" description="Polar residues" evidence="1">
    <location>
        <begin position="683"/>
        <end position="696"/>
    </location>
</feature>
<feature type="compositionally biased region" description="Polar residues" evidence="1">
    <location>
        <begin position="473"/>
        <end position="482"/>
    </location>
</feature>
<evidence type="ECO:0000313" key="2">
    <source>
        <dbReference type="EMBL" id="KAL0969986.1"/>
    </source>
</evidence>
<dbReference type="EMBL" id="JAGEUA010000007">
    <property type="protein sequence ID" value="KAL0969986.1"/>
    <property type="molecule type" value="Genomic_DNA"/>
</dbReference>
<dbReference type="Proteomes" id="UP001557470">
    <property type="component" value="Unassembled WGS sequence"/>
</dbReference>
<evidence type="ECO:0000256" key="1">
    <source>
        <dbReference type="SAM" id="MobiDB-lite"/>
    </source>
</evidence>
<name>A0ABD0WWI6_UMBPY</name>
<dbReference type="PANTHER" id="PTHR15275">
    <property type="entry name" value="CG1 PROTEIN/F18"/>
    <property type="match status" value="1"/>
</dbReference>
<feature type="compositionally biased region" description="Low complexity" evidence="1">
    <location>
        <begin position="446"/>
        <end position="472"/>
    </location>
</feature>
<feature type="region of interest" description="Disordered" evidence="1">
    <location>
        <begin position="1016"/>
        <end position="1090"/>
    </location>
</feature>
<organism evidence="2 3">
    <name type="scientific">Umbra pygmaea</name>
    <name type="common">Eastern mudminnow</name>
    <dbReference type="NCBI Taxonomy" id="75934"/>
    <lineage>
        <taxon>Eukaryota</taxon>
        <taxon>Metazoa</taxon>
        <taxon>Chordata</taxon>
        <taxon>Craniata</taxon>
        <taxon>Vertebrata</taxon>
        <taxon>Euteleostomi</taxon>
        <taxon>Actinopterygii</taxon>
        <taxon>Neopterygii</taxon>
        <taxon>Teleostei</taxon>
        <taxon>Protacanthopterygii</taxon>
        <taxon>Esociformes</taxon>
        <taxon>Umbridae</taxon>
        <taxon>Umbra</taxon>
    </lineage>
</organism>
<reference evidence="2 3" key="1">
    <citation type="submission" date="2024-06" db="EMBL/GenBank/DDBJ databases">
        <authorList>
            <person name="Pan Q."/>
            <person name="Wen M."/>
            <person name="Jouanno E."/>
            <person name="Zahm M."/>
            <person name="Klopp C."/>
            <person name="Cabau C."/>
            <person name="Louis A."/>
            <person name="Berthelot C."/>
            <person name="Parey E."/>
            <person name="Roest Crollius H."/>
            <person name="Montfort J."/>
            <person name="Robinson-Rechavi M."/>
            <person name="Bouchez O."/>
            <person name="Lampietro C."/>
            <person name="Lopez Roques C."/>
            <person name="Donnadieu C."/>
            <person name="Postlethwait J."/>
            <person name="Bobe J."/>
            <person name="Verreycken H."/>
            <person name="Guiguen Y."/>
        </authorList>
    </citation>
    <scope>NUCLEOTIDE SEQUENCE [LARGE SCALE GENOMIC DNA]</scope>
    <source>
        <strain evidence="2">Up_M1</strain>
        <tissue evidence="2">Testis</tissue>
    </source>
</reference>
<feature type="compositionally biased region" description="Low complexity" evidence="1">
    <location>
        <begin position="248"/>
        <end position="259"/>
    </location>
</feature>
<sequence>MLLVSPRLVDTPRMEPVLSGSLRRRLTATEGAHQGGLRQGQGPGNGPGLGPGLGVNGTSDGNSMAQGPGGPTKRLCLEDVTLAMGSTFQQSPYSGGPSPGGHGGPGSQGSLEGNRLGNGNNSLGSPYSMPQKASPGGGGGHFHPNGSSSSAPSVEQELQDILDELTNNPSLPELDLDKILGNKEDQNTGPGYIHPHSPKRSPQRPTSHLESHLTRSPGFPQAGSPQVGPSPAGAPYSIPHPSKPVPSPLSASPHHSSSSQNQARSPMLSAALSSRPGSTWHELSRAQQLQQMASNSNKHLSSNTLISQSQNQTQSQAPMAPLTQQGSPWGGQKLSNLPNSSPLHQQPFSPAGSIQSPQGSMSISSLAPTSSAGPSPPYRPEKLASPALAQPPFSPPSTLLPGGNTSTSSTLSNNQGSQASYMSGGGAPTSGSTRLSPPYRNDKPHQSPSLQSQAQQAQNQPQTQQPHPYNTPNGSGPNTNMSSQLYKAMTVGQPSNLKLLMQQQQQQSNTQQLQTNAQLGQHPSMCKPGSSGVPHQEPPYSFTNTKPLRHFDLDPQGQQQKMASGGGPTMTPGQVGTPNPMAGYRGMQHGGAAGVSAVAANHAHILQQTMQQRAALQQAQAAAAGMGQQHCREDQSAGMVPRLQDPSVSRPAQTTTNYNLLLKSQLIRKHLQQQEQKRQMEQINGSQMAECQQGTPFTDCGGGSGYPMGGPQLSHGGPLPPGPGRLSLPPGLPCHPGHAAPPGSFTQVGRPVGSFIGGPPGSKQSLYHASQVGEFVGSVGMTMRQPQLPPGMMGMDGAAGPPRPVMQQQVSRTGMTMGGSGLGSGLHPGHPQHLRQALSHSGGAPLPRMMFTAQHAHQQQHQQQQQTAMWPPQQQAALVNTMQQRMPCGDAHMDQPANHQQPHGHIFSGGVGASNGSCAPNPNGQFTQQTLRSGMPRSGGNNFSPHQGPSSLTSNQGVGVPSVPSRLMQKLGVSTAAQPLPSMVHQGLQPGMRPRGPLSALAGMKPIPLGMIHHPAHPGHGMAPPSYPASGATVAKHPHPHQHQHPHGPGYGSGQGNPGHKLTPYEYTQQGQSNGGMGGRPGGGGSEEADFIDTLVGSNEDWLNNLTMIDEYLEQNS</sequence>
<evidence type="ECO:0000313" key="3">
    <source>
        <dbReference type="Proteomes" id="UP001557470"/>
    </source>
</evidence>
<accession>A0ABD0WWI6</accession>
<gene>
    <name evidence="2" type="ORF">UPYG_G00235600</name>
</gene>
<feature type="compositionally biased region" description="Polar residues" evidence="1">
    <location>
        <begin position="285"/>
        <end position="373"/>
    </location>
</feature>
<feature type="compositionally biased region" description="Basic and acidic residues" evidence="1">
    <location>
        <begin position="175"/>
        <end position="186"/>
    </location>
</feature>
<feature type="compositionally biased region" description="Gly residues" evidence="1">
    <location>
        <begin position="33"/>
        <end position="55"/>
    </location>
</feature>
<feature type="compositionally biased region" description="Polar residues" evidence="1">
    <location>
        <begin position="939"/>
        <end position="957"/>
    </location>
</feature>
<proteinExistence type="predicted"/>
<feature type="compositionally biased region" description="Basic residues" evidence="1">
    <location>
        <begin position="1036"/>
        <end position="1046"/>
    </location>
</feature>
<feature type="region of interest" description="Disordered" evidence="1">
    <location>
        <begin position="893"/>
        <end position="963"/>
    </location>
</feature>
<keyword evidence="3" id="KW-1185">Reference proteome</keyword>
<feature type="region of interest" description="Disordered" evidence="1">
    <location>
        <begin position="32"/>
        <end position="74"/>
    </location>
</feature>
<feature type="compositionally biased region" description="Low complexity" evidence="1">
    <location>
        <begin position="397"/>
        <end position="417"/>
    </location>
</feature>
<feature type="compositionally biased region" description="Low complexity" evidence="1">
    <location>
        <begin position="108"/>
        <end position="125"/>
    </location>
</feature>
<dbReference type="PANTHER" id="PTHR15275:SF0">
    <property type="entry name" value="MASTERMIND-LIKE DOMAIN-CONTAINING PROTEIN 1"/>
    <property type="match status" value="1"/>
</dbReference>